<keyword evidence="3" id="KW-0328">Glycosyltransferase</keyword>
<dbReference type="GO" id="GO:0016757">
    <property type="term" value="F:glycosyltransferase activity"/>
    <property type="evidence" value="ECO:0007669"/>
    <property type="project" value="UniProtKB-KW"/>
</dbReference>
<dbReference type="Pfam" id="PF00156">
    <property type="entry name" value="Pribosyltran"/>
    <property type="match status" value="1"/>
</dbReference>
<dbReference type="InterPro" id="IPR029057">
    <property type="entry name" value="PRTase-like"/>
</dbReference>
<gene>
    <name evidence="3" type="ordered locus">Ping_3201</name>
</gene>
<dbReference type="SUPFAM" id="SSF53271">
    <property type="entry name" value="PRTase-like"/>
    <property type="match status" value="1"/>
</dbReference>
<dbReference type="InterPro" id="IPR051910">
    <property type="entry name" value="ComF/GntX_DNA_util-trans"/>
</dbReference>
<dbReference type="KEGG" id="pin:Ping_3201"/>
<dbReference type="HOGENOM" id="CLU_054549_0_2_6"/>
<dbReference type="STRING" id="357804.Ping_3201"/>
<dbReference type="PANTHER" id="PTHR47505:SF1">
    <property type="entry name" value="DNA UTILIZATION PROTEIN YHGH"/>
    <property type="match status" value="1"/>
</dbReference>
<dbReference type="Proteomes" id="UP000000639">
    <property type="component" value="Chromosome"/>
</dbReference>
<dbReference type="EMBL" id="CP000510">
    <property type="protein sequence ID" value="ABM04888.1"/>
    <property type="molecule type" value="Genomic_DNA"/>
</dbReference>
<evidence type="ECO:0000259" key="2">
    <source>
        <dbReference type="Pfam" id="PF00156"/>
    </source>
</evidence>
<dbReference type="eggNOG" id="COG1040">
    <property type="taxonomic scope" value="Bacteria"/>
</dbReference>
<comment type="similarity">
    <text evidence="1">Belongs to the ComF/GntX family.</text>
</comment>
<protein>
    <submittedName>
        <fullName evidence="3">Amidophosphoribosyltransferase</fullName>
    </submittedName>
</protein>
<dbReference type="AlphaFoldDB" id="A1SZH3"/>
<dbReference type="OrthoDB" id="9793412at2"/>
<evidence type="ECO:0000313" key="4">
    <source>
        <dbReference type="Proteomes" id="UP000000639"/>
    </source>
</evidence>
<keyword evidence="4" id="KW-1185">Reference proteome</keyword>
<sequence length="226" mass="25197">MCELSSHDKLICQYCQTALLEARTCCLRCGLALNISLPFCGDCLKKAHLFEQLHALGSYQPPYSQMVKKLKYTKQLLYGELLGELLTESILLNLSAQQISTVDYLLPVPLHTKKQRSRGFNQATIIAQVIAKRLNTPLLLEGVERHISTMPQEGLTLYNRKKNLNGAFSICPSMQQEIIGAYIVIIDDVVTTGATVNSLCHTLLEAGAQRIDIWCISRTSLNTQKS</sequence>
<dbReference type="CDD" id="cd06223">
    <property type="entry name" value="PRTases_typeI"/>
    <property type="match status" value="1"/>
</dbReference>
<dbReference type="InterPro" id="IPR000836">
    <property type="entry name" value="PRTase_dom"/>
</dbReference>
<name>A1SZH3_PSYIN</name>
<dbReference type="Gene3D" id="3.40.50.2020">
    <property type="match status" value="1"/>
</dbReference>
<keyword evidence="3" id="KW-0808">Transferase</keyword>
<organism evidence="3 4">
    <name type="scientific">Psychromonas ingrahamii (strain DSM 17664 / CCUG 51855 / 37)</name>
    <dbReference type="NCBI Taxonomy" id="357804"/>
    <lineage>
        <taxon>Bacteria</taxon>
        <taxon>Pseudomonadati</taxon>
        <taxon>Pseudomonadota</taxon>
        <taxon>Gammaproteobacteria</taxon>
        <taxon>Alteromonadales</taxon>
        <taxon>Psychromonadaceae</taxon>
        <taxon>Psychromonas</taxon>
    </lineage>
</organism>
<feature type="domain" description="Phosphoribosyltransferase" evidence="2">
    <location>
        <begin position="126"/>
        <end position="216"/>
    </location>
</feature>
<dbReference type="PANTHER" id="PTHR47505">
    <property type="entry name" value="DNA UTILIZATION PROTEIN YHGH"/>
    <property type="match status" value="1"/>
</dbReference>
<evidence type="ECO:0000313" key="3">
    <source>
        <dbReference type="EMBL" id="ABM04888.1"/>
    </source>
</evidence>
<reference evidence="3 4" key="1">
    <citation type="submission" date="2007-01" db="EMBL/GenBank/DDBJ databases">
        <title>Complete sequence of Psychromonas ingrahamii 37.</title>
        <authorList>
            <consortium name="US DOE Joint Genome Institute"/>
            <person name="Copeland A."/>
            <person name="Lucas S."/>
            <person name="Lapidus A."/>
            <person name="Barry K."/>
            <person name="Detter J.C."/>
            <person name="Glavina del Rio T."/>
            <person name="Hammon N."/>
            <person name="Israni S."/>
            <person name="Dalin E."/>
            <person name="Tice H."/>
            <person name="Pitluck S."/>
            <person name="Thompson L.S."/>
            <person name="Brettin T."/>
            <person name="Bruce D."/>
            <person name="Han C."/>
            <person name="Tapia R."/>
            <person name="Schmutz J."/>
            <person name="Larimer F."/>
            <person name="Land M."/>
            <person name="Hauser L."/>
            <person name="Kyrpides N."/>
            <person name="Ivanova N."/>
            <person name="Staley J."/>
            <person name="Richardson P."/>
        </authorList>
    </citation>
    <scope>NUCLEOTIDE SEQUENCE [LARGE SCALE GENOMIC DNA]</scope>
    <source>
        <strain evidence="3 4">37</strain>
    </source>
</reference>
<accession>A1SZH3</accession>
<evidence type="ECO:0000256" key="1">
    <source>
        <dbReference type="ARBA" id="ARBA00008007"/>
    </source>
</evidence>
<proteinExistence type="inferred from homology"/>